<dbReference type="PROSITE" id="PS50011">
    <property type="entry name" value="PROTEIN_KINASE_DOM"/>
    <property type="match status" value="1"/>
</dbReference>
<keyword evidence="3" id="KW-1185">Reference proteome</keyword>
<accession>A0A834H4F8</accession>
<organism evidence="2 3">
    <name type="scientific">Rhododendron simsii</name>
    <name type="common">Sims's rhododendron</name>
    <dbReference type="NCBI Taxonomy" id="118357"/>
    <lineage>
        <taxon>Eukaryota</taxon>
        <taxon>Viridiplantae</taxon>
        <taxon>Streptophyta</taxon>
        <taxon>Embryophyta</taxon>
        <taxon>Tracheophyta</taxon>
        <taxon>Spermatophyta</taxon>
        <taxon>Magnoliopsida</taxon>
        <taxon>eudicotyledons</taxon>
        <taxon>Gunneridae</taxon>
        <taxon>Pentapetalae</taxon>
        <taxon>asterids</taxon>
        <taxon>Ericales</taxon>
        <taxon>Ericaceae</taxon>
        <taxon>Ericoideae</taxon>
        <taxon>Rhodoreae</taxon>
        <taxon>Rhododendron</taxon>
    </lineage>
</organism>
<dbReference type="OrthoDB" id="1103805at2759"/>
<gene>
    <name evidence="2" type="ORF">RHSIM_Rhsim04G0082800</name>
</gene>
<sequence>MNHHQCERPIIHYDLKPSNILLDGDIVAHVGDFGLARFRAEFSTPSASSSTAIRGTIGYAAPVSFEGDLNLHNFTRIALPQRVMEIVDPMLLTEERNSSKMMEYLISIIEIGLACSIESPKDRMSIDIVLRELHLVKNNILKADMKI</sequence>
<reference evidence="2" key="1">
    <citation type="submission" date="2019-11" db="EMBL/GenBank/DDBJ databases">
        <authorList>
            <person name="Liu Y."/>
            <person name="Hou J."/>
            <person name="Li T.-Q."/>
            <person name="Guan C.-H."/>
            <person name="Wu X."/>
            <person name="Wu H.-Z."/>
            <person name="Ling F."/>
            <person name="Zhang R."/>
            <person name="Shi X.-G."/>
            <person name="Ren J.-P."/>
            <person name="Chen E.-F."/>
            <person name="Sun J.-M."/>
        </authorList>
    </citation>
    <scope>NUCLEOTIDE SEQUENCE</scope>
    <source>
        <strain evidence="2">Adult_tree_wgs_1</strain>
        <tissue evidence="2">Leaves</tissue>
    </source>
</reference>
<comment type="caution">
    <text evidence="2">The sequence shown here is derived from an EMBL/GenBank/DDBJ whole genome shotgun (WGS) entry which is preliminary data.</text>
</comment>
<dbReference type="InterPro" id="IPR011009">
    <property type="entry name" value="Kinase-like_dom_sf"/>
</dbReference>
<dbReference type="InterPro" id="IPR051564">
    <property type="entry name" value="LRR_receptor-like_kinase"/>
</dbReference>
<dbReference type="GO" id="GO:0016020">
    <property type="term" value="C:membrane"/>
    <property type="evidence" value="ECO:0007669"/>
    <property type="project" value="TreeGrafter"/>
</dbReference>
<evidence type="ECO:0000313" key="2">
    <source>
        <dbReference type="EMBL" id="KAF7146042.1"/>
    </source>
</evidence>
<dbReference type="PANTHER" id="PTHR48055:SF55">
    <property type="entry name" value="PROTEIN KINASE DOMAIN-CONTAINING PROTEIN"/>
    <property type="match status" value="1"/>
</dbReference>
<dbReference type="PROSITE" id="PS00108">
    <property type="entry name" value="PROTEIN_KINASE_ST"/>
    <property type="match status" value="1"/>
</dbReference>
<dbReference type="EMBL" id="WJXA01000004">
    <property type="protein sequence ID" value="KAF7146042.1"/>
    <property type="molecule type" value="Genomic_DNA"/>
</dbReference>
<dbReference type="GO" id="GO:0005524">
    <property type="term" value="F:ATP binding"/>
    <property type="evidence" value="ECO:0007669"/>
    <property type="project" value="InterPro"/>
</dbReference>
<evidence type="ECO:0000313" key="3">
    <source>
        <dbReference type="Proteomes" id="UP000626092"/>
    </source>
</evidence>
<evidence type="ECO:0000259" key="1">
    <source>
        <dbReference type="PROSITE" id="PS50011"/>
    </source>
</evidence>
<dbReference type="GO" id="GO:0004672">
    <property type="term" value="F:protein kinase activity"/>
    <property type="evidence" value="ECO:0007669"/>
    <property type="project" value="InterPro"/>
</dbReference>
<dbReference type="Proteomes" id="UP000626092">
    <property type="component" value="Unassembled WGS sequence"/>
</dbReference>
<dbReference type="AlphaFoldDB" id="A0A834H4F8"/>
<dbReference type="PANTHER" id="PTHR48055">
    <property type="entry name" value="LEUCINE-RICH REPEAT RECEPTOR PROTEIN KINASE EMS1"/>
    <property type="match status" value="1"/>
</dbReference>
<dbReference type="SUPFAM" id="SSF56112">
    <property type="entry name" value="Protein kinase-like (PK-like)"/>
    <property type="match status" value="1"/>
</dbReference>
<dbReference type="Pfam" id="PF00069">
    <property type="entry name" value="Pkinase"/>
    <property type="match status" value="1"/>
</dbReference>
<dbReference type="Gene3D" id="1.10.510.10">
    <property type="entry name" value="Transferase(Phosphotransferase) domain 1"/>
    <property type="match status" value="2"/>
</dbReference>
<name>A0A834H4F8_RHOSS</name>
<dbReference type="InterPro" id="IPR000719">
    <property type="entry name" value="Prot_kinase_dom"/>
</dbReference>
<dbReference type="InterPro" id="IPR008271">
    <property type="entry name" value="Ser/Thr_kinase_AS"/>
</dbReference>
<protein>
    <recommendedName>
        <fullName evidence="1">Protein kinase domain-containing protein</fullName>
    </recommendedName>
</protein>
<proteinExistence type="predicted"/>
<feature type="domain" description="Protein kinase" evidence="1">
    <location>
        <begin position="1"/>
        <end position="147"/>
    </location>
</feature>